<dbReference type="EMBL" id="AUWU02000006">
    <property type="protein sequence ID" value="KAH0572371.1"/>
    <property type="molecule type" value="Genomic_DNA"/>
</dbReference>
<dbReference type="Proteomes" id="UP000018208">
    <property type="component" value="Unassembled WGS sequence"/>
</dbReference>
<reference evidence="1 2" key="1">
    <citation type="journal article" date="2014" name="PLoS Genet.">
        <title>The Genome of Spironucleus salmonicida Highlights a Fish Pathogen Adapted to Fluctuating Environments.</title>
        <authorList>
            <person name="Xu F."/>
            <person name="Jerlstrom-Hultqvist J."/>
            <person name="Einarsson E."/>
            <person name="Astvaldsson A."/>
            <person name="Svard S.G."/>
            <person name="Andersson J.O."/>
        </authorList>
    </citation>
    <scope>NUCLEOTIDE SEQUENCE</scope>
    <source>
        <strain evidence="2">ATCC 50377</strain>
    </source>
</reference>
<dbReference type="EMBL" id="KI546170">
    <property type="protein sequence ID" value="EST41434.1"/>
    <property type="molecule type" value="Genomic_DNA"/>
</dbReference>
<proteinExistence type="predicted"/>
<keyword evidence="3" id="KW-1185">Reference proteome</keyword>
<evidence type="ECO:0000313" key="2">
    <source>
        <dbReference type="EMBL" id="KAH0572371.1"/>
    </source>
</evidence>
<sequence length="84" mass="9941">MDYIDYEMTDSFRLEAKQKVVINNFRMQSNNEAIDYLSQQQGQSYLMNGANFILLSNDNIVQELKDDNEKCKEQNFDFKQKLGM</sequence>
<protein>
    <submittedName>
        <fullName evidence="1">Uncharacterized protein</fullName>
    </submittedName>
</protein>
<evidence type="ECO:0000313" key="3">
    <source>
        <dbReference type="Proteomes" id="UP000018208"/>
    </source>
</evidence>
<accession>V6LL81</accession>
<name>V6LL81_9EUKA</name>
<gene>
    <name evidence="1" type="ORF">SS50377_19151</name>
    <name evidence="2" type="ORF">SS50377_26581</name>
</gene>
<dbReference type="AlphaFoldDB" id="V6LL81"/>
<dbReference type="VEuPathDB" id="GiardiaDB:SS50377_26581"/>
<evidence type="ECO:0000313" key="1">
    <source>
        <dbReference type="EMBL" id="EST41434.1"/>
    </source>
</evidence>
<organism evidence="1">
    <name type="scientific">Spironucleus salmonicida</name>
    <dbReference type="NCBI Taxonomy" id="348837"/>
    <lineage>
        <taxon>Eukaryota</taxon>
        <taxon>Metamonada</taxon>
        <taxon>Diplomonadida</taxon>
        <taxon>Hexamitidae</taxon>
        <taxon>Hexamitinae</taxon>
        <taxon>Spironucleus</taxon>
    </lineage>
</organism>
<reference evidence="2" key="2">
    <citation type="submission" date="2020-12" db="EMBL/GenBank/DDBJ databases">
        <title>New Spironucleus salmonicida genome in near-complete chromosomes.</title>
        <authorList>
            <person name="Xu F."/>
            <person name="Kurt Z."/>
            <person name="Jimenez-Gonzalez A."/>
            <person name="Astvaldsson A."/>
            <person name="Andersson J.O."/>
            <person name="Svard S.G."/>
        </authorList>
    </citation>
    <scope>NUCLEOTIDE SEQUENCE</scope>
    <source>
        <strain evidence="2">ATCC 50377</strain>
    </source>
</reference>